<accession>A0A418KG02</accession>
<dbReference type="PANTHER" id="PTHR13170:SF16">
    <property type="entry name" value="PROTEIN O-GLCNACASE"/>
    <property type="match status" value="1"/>
</dbReference>
<dbReference type="Proteomes" id="UP000284057">
    <property type="component" value="Unassembled WGS sequence"/>
</dbReference>
<dbReference type="OrthoDB" id="8593648at2"/>
<sequence length="224" mass="24276">MAVVTEPSSPTACHHRTDDPIGRGARLVIIRPYAPGDDDALYDICLRTGDNGGDATGQFADPRLLGEIFVGPYLRFEPSLAFVIDDGAPAGYVLGARDTVEFEAACEREWWPPLREKYPPGSFPAGTRDAHYVEVLHQRGTPDPAVVADYPAHLHIDLLPRAQGRGLGRGLIERLLTALHEAGAPGVHLGVGAANTRAIAFYERMGFRTLRRSPSGRTMGRPTT</sequence>
<dbReference type="PANTHER" id="PTHR13170">
    <property type="entry name" value="O-GLCNACASE"/>
    <property type="match status" value="1"/>
</dbReference>
<dbReference type="InterPro" id="IPR016181">
    <property type="entry name" value="Acyl_CoA_acyltransferase"/>
</dbReference>
<protein>
    <submittedName>
        <fullName evidence="2">GNAT family N-acetyltransferase</fullName>
    </submittedName>
</protein>
<keyword evidence="2" id="KW-0808">Transferase</keyword>
<proteinExistence type="predicted"/>
<dbReference type="Pfam" id="PF00583">
    <property type="entry name" value="Acetyltransf_1"/>
    <property type="match status" value="1"/>
</dbReference>
<evidence type="ECO:0000313" key="2">
    <source>
        <dbReference type="EMBL" id="RIQ10900.1"/>
    </source>
</evidence>
<dbReference type="InterPro" id="IPR051822">
    <property type="entry name" value="Glycosyl_Hydrolase_84"/>
</dbReference>
<dbReference type="AlphaFoldDB" id="A0A418KG02"/>
<keyword evidence="3" id="KW-1185">Reference proteome</keyword>
<dbReference type="EMBL" id="QUAL01000440">
    <property type="protein sequence ID" value="RIQ10900.1"/>
    <property type="molecule type" value="Genomic_DNA"/>
</dbReference>
<dbReference type="GO" id="GO:0016747">
    <property type="term" value="F:acyltransferase activity, transferring groups other than amino-acyl groups"/>
    <property type="evidence" value="ECO:0007669"/>
    <property type="project" value="InterPro"/>
</dbReference>
<evidence type="ECO:0000313" key="3">
    <source>
        <dbReference type="Proteomes" id="UP000284057"/>
    </source>
</evidence>
<organism evidence="2 3">
    <name type="scientific">Jiangella rhizosphaerae</name>
    <dbReference type="NCBI Taxonomy" id="2293569"/>
    <lineage>
        <taxon>Bacteria</taxon>
        <taxon>Bacillati</taxon>
        <taxon>Actinomycetota</taxon>
        <taxon>Actinomycetes</taxon>
        <taxon>Jiangellales</taxon>
        <taxon>Jiangellaceae</taxon>
        <taxon>Jiangella</taxon>
    </lineage>
</organism>
<gene>
    <name evidence="2" type="ORF">DY240_30850</name>
</gene>
<dbReference type="PROSITE" id="PS51186">
    <property type="entry name" value="GNAT"/>
    <property type="match status" value="1"/>
</dbReference>
<dbReference type="InterPro" id="IPR000182">
    <property type="entry name" value="GNAT_dom"/>
</dbReference>
<dbReference type="CDD" id="cd04301">
    <property type="entry name" value="NAT_SF"/>
    <property type="match status" value="1"/>
</dbReference>
<dbReference type="Gene3D" id="3.40.630.30">
    <property type="match status" value="1"/>
</dbReference>
<reference evidence="2 3" key="1">
    <citation type="submission" date="2018-09" db="EMBL/GenBank/DDBJ databases">
        <title>Isolation, diversity and antifungal activity of actinobacteria from wheat.</title>
        <authorList>
            <person name="Han C."/>
        </authorList>
    </citation>
    <scope>NUCLEOTIDE SEQUENCE [LARGE SCALE GENOMIC DNA]</scope>
    <source>
        <strain evidence="2 3">NEAU-YY265</strain>
    </source>
</reference>
<evidence type="ECO:0000259" key="1">
    <source>
        <dbReference type="PROSITE" id="PS51186"/>
    </source>
</evidence>
<comment type="caution">
    <text evidence="2">The sequence shown here is derived from an EMBL/GenBank/DDBJ whole genome shotgun (WGS) entry which is preliminary data.</text>
</comment>
<feature type="domain" description="N-acetyltransferase" evidence="1">
    <location>
        <begin position="28"/>
        <end position="224"/>
    </location>
</feature>
<name>A0A418KG02_9ACTN</name>
<dbReference type="SUPFAM" id="SSF55729">
    <property type="entry name" value="Acyl-CoA N-acyltransferases (Nat)"/>
    <property type="match status" value="1"/>
</dbReference>